<evidence type="ECO:0000256" key="7">
    <source>
        <dbReference type="ARBA" id="ARBA00022701"/>
    </source>
</evidence>
<keyword evidence="12" id="KW-0963">Cytoplasm</keyword>
<comment type="catalytic activity">
    <reaction evidence="14">
        <text>[protein]-peptidylproline (omega=180) = [protein]-peptidylproline (omega=0)</text>
        <dbReference type="Rhea" id="RHEA:16237"/>
        <dbReference type="Rhea" id="RHEA-COMP:10747"/>
        <dbReference type="Rhea" id="RHEA-COMP:10748"/>
        <dbReference type="ChEBI" id="CHEBI:83833"/>
        <dbReference type="ChEBI" id="CHEBI:83834"/>
        <dbReference type="EC" id="5.2.1.8"/>
    </reaction>
</comment>
<dbReference type="GO" id="GO:0016020">
    <property type="term" value="C:membrane"/>
    <property type="evidence" value="ECO:0007669"/>
    <property type="project" value="TreeGrafter"/>
</dbReference>
<dbReference type="FunFam" id="1.25.40.10:FF:000113">
    <property type="entry name" value="Peptidylprolyl isomerase"/>
    <property type="match status" value="1"/>
</dbReference>
<dbReference type="SMART" id="SM00028">
    <property type="entry name" value="TPR"/>
    <property type="match status" value="3"/>
</dbReference>
<dbReference type="GO" id="GO:0012505">
    <property type="term" value="C:endomembrane system"/>
    <property type="evidence" value="ECO:0007669"/>
    <property type="project" value="TreeGrafter"/>
</dbReference>
<dbReference type="GO" id="GO:0043066">
    <property type="term" value="P:negative regulation of apoptotic process"/>
    <property type="evidence" value="ECO:0007669"/>
    <property type="project" value="TreeGrafter"/>
</dbReference>
<keyword evidence="8" id="KW-0677">Repeat</keyword>
<evidence type="ECO:0000313" key="19">
    <source>
        <dbReference type="EMBL" id="KAJ8371575.1"/>
    </source>
</evidence>
<keyword evidence="17" id="KW-1133">Transmembrane helix</keyword>
<dbReference type="Pfam" id="PF07719">
    <property type="entry name" value="TPR_2"/>
    <property type="match status" value="1"/>
</dbReference>
<evidence type="ECO:0000256" key="2">
    <source>
        <dbReference type="ARBA" id="ARBA00004173"/>
    </source>
</evidence>
<evidence type="ECO:0000256" key="8">
    <source>
        <dbReference type="ARBA" id="ARBA00022737"/>
    </source>
</evidence>
<keyword evidence="9 15" id="KW-0802">TPR repeat</keyword>
<protein>
    <recommendedName>
        <fullName evidence="14">peptidylprolyl isomerase</fullName>
        <ecNumber evidence="14">5.2.1.8</ecNumber>
    </recommendedName>
</protein>
<dbReference type="Gene3D" id="1.25.40.10">
    <property type="entry name" value="Tetratricopeptide repeat domain"/>
    <property type="match status" value="1"/>
</dbReference>
<dbReference type="GO" id="GO:0044183">
    <property type="term" value="F:protein folding chaperone"/>
    <property type="evidence" value="ECO:0007669"/>
    <property type="project" value="TreeGrafter"/>
</dbReference>
<keyword evidence="20" id="KW-1185">Reference proteome</keyword>
<feature type="transmembrane region" description="Helical" evidence="17">
    <location>
        <begin position="465"/>
        <end position="485"/>
    </location>
</feature>
<feature type="domain" description="PPIase FKBP-type" evidence="18">
    <location>
        <begin position="194"/>
        <end position="279"/>
    </location>
</feature>
<accession>A0AAD7R8A0</accession>
<dbReference type="InterPro" id="IPR011990">
    <property type="entry name" value="TPR-like_helical_dom_sf"/>
</dbReference>
<dbReference type="AlphaFoldDB" id="A0AAD7R8A0"/>
<feature type="region of interest" description="Disordered" evidence="16">
    <location>
        <begin position="88"/>
        <end position="125"/>
    </location>
</feature>
<dbReference type="Gene3D" id="3.10.50.40">
    <property type="match status" value="1"/>
</dbReference>
<dbReference type="PANTHER" id="PTHR46512">
    <property type="entry name" value="PEPTIDYLPROLYL ISOMERASE"/>
    <property type="match status" value="1"/>
</dbReference>
<dbReference type="PROSITE" id="PS50293">
    <property type="entry name" value="TPR_REGION"/>
    <property type="match status" value="1"/>
</dbReference>
<evidence type="ECO:0000256" key="5">
    <source>
        <dbReference type="ARBA" id="ARBA00022481"/>
    </source>
</evidence>
<dbReference type="SUPFAM" id="SSF54534">
    <property type="entry name" value="FKBP-like"/>
    <property type="match status" value="1"/>
</dbReference>
<dbReference type="EMBL" id="JAINUG010000444">
    <property type="protein sequence ID" value="KAJ8371575.1"/>
    <property type="molecule type" value="Genomic_DNA"/>
</dbReference>
<evidence type="ECO:0000256" key="10">
    <source>
        <dbReference type="ARBA" id="ARBA00022990"/>
    </source>
</evidence>
<evidence type="ECO:0000256" key="3">
    <source>
        <dbReference type="ARBA" id="ARBA00004245"/>
    </source>
</evidence>
<keyword evidence="17" id="KW-0472">Membrane</keyword>
<keyword evidence="13" id="KW-0539">Nucleus</keyword>
<evidence type="ECO:0000313" key="20">
    <source>
        <dbReference type="Proteomes" id="UP001221898"/>
    </source>
</evidence>
<dbReference type="EC" id="5.2.1.8" evidence="14"/>
<evidence type="ECO:0000256" key="11">
    <source>
        <dbReference type="ARBA" id="ARBA00023128"/>
    </source>
</evidence>
<keyword evidence="12" id="KW-0206">Cytoskeleton</keyword>
<dbReference type="InterPro" id="IPR050754">
    <property type="entry name" value="FKBP4/5/8-like"/>
</dbReference>
<feature type="repeat" description="TPR" evidence="15">
    <location>
        <begin position="295"/>
        <end position="328"/>
    </location>
</feature>
<organism evidence="19 20">
    <name type="scientific">Aldrovandia affinis</name>
    <dbReference type="NCBI Taxonomy" id="143900"/>
    <lineage>
        <taxon>Eukaryota</taxon>
        <taxon>Metazoa</taxon>
        <taxon>Chordata</taxon>
        <taxon>Craniata</taxon>
        <taxon>Vertebrata</taxon>
        <taxon>Euteleostomi</taxon>
        <taxon>Actinopterygii</taxon>
        <taxon>Neopterygii</taxon>
        <taxon>Teleostei</taxon>
        <taxon>Notacanthiformes</taxon>
        <taxon>Halosauridae</taxon>
        <taxon>Aldrovandia</taxon>
    </lineage>
</organism>
<evidence type="ECO:0000256" key="12">
    <source>
        <dbReference type="ARBA" id="ARBA00023212"/>
    </source>
</evidence>
<evidence type="ECO:0000256" key="16">
    <source>
        <dbReference type="SAM" id="MobiDB-lite"/>
    </source>
</evidence>
<dbReference type="SUPFAM" id="SSF48452">
    <property type="entry name" value="TPR-like"/>
    <property type="match status" value="1"/>
</dbReference>
<feature type="repeat" description="TPR" evidence="15">
    <location>
        <begin position="380"/>
        <end position="413"/>
    </location>
</feature>
<dbReference type="GO" id="GO:0005740">
    <property type="term" value="C:mitochondrial envelope"/>
    <property type="evidence" value="ECO:0007669"/>
    <property type="project" value="TreeGrafter"/>
</dbReference>
<evidence type="ECO:0000256" key="15">
    <source>
        <dbReference type="PROSITE-ProRule" id="PRU00339"/>
    </source>
</evidence>
<evidence type="ECO:0000256" key="1">
    <source>
        <dbReference type="ARBA" id="ARBA00004123"/>
    </source>
</evidence>
<evidence type="ECO:0000256" key="13">
    <source>
        <dbReference type="ARBA" id="ARBA00023242"/>
    </source>
</evidence>
<dbReference type="PROSITE" id="PS50005">
    <property type="entry name" value="TPR"/>
    <property type="match status" value="2"/>
</dbReference>
<reference evidence="19" key="1">
    <citation type="journal article" date="2023" name="Science">
        <title>Genome structures resolve the early diversification of teleost fishes.</title>
        <authorList>
            <person name="Parey E."/>
            <person name="Louis A."/>
            <person name="Montfort J."/>
            <person name="Bouchez O."/>
            <person name="Roques C."/>
            <person name="Iampietro C."/>
            <person name="Lluch J."/>
            <person name="Castinel A."/>
            <person name="Donnadieu C."/>
            <person name="Desvignes T."/>
            <person name="Floi Bucao C."/>
            <person name="Jouanno E."/>
            <person name="Wen M."/>
            <person name="Mejri S."/>
            <person name="Dirks R."/>
            <person name="Jansen H."/>
            <person name="Henkel C."/>
            <person name="Chen W.J."/>
            <person name="Zahm M."/>
            <person name="Cabau C."/>
            <person name="Klopp C."/>
            <person name="Thompson A.W."/>
            <person name="Robinson-Rechavi M."/>
            <person name="Braasch I."/>
            <person name="Lecointre G."/>
            <person name="Bobe J."/>
            <person name="Postlethwait J.H."/>
            <person name="Berthelot C."/>
            <person name="Roest Crollius H."/>
            <person name="Guiguen Y."/>
        </authorList>
    </citation>
    <scope>NUCLEOTIDE SEQUENCE</scope>
    <source>
        <strain evidence="19">NC1722</strain>
    </source>
</reference>
<dbReference type="InterPro" id="IPR019734">
    <property type="entry name" value="TPR_rpt"/>
</dbReference>
<keyword evidence="6" id="KW-0597">Phosphoprotein</keyword>
<evidence type="ECO:0000256" key="9">
    <source>
        <dbReference type="ARBA" id="ARBA00022803"/>
    </source>
</evidence>
<sequence>MAVEWHDIICSLAQDSGRNGDLGSPSGAGDQLYCWTHGRCHCHMRIAAKPLSWSLFLRDTTLHTGHPTITRATCQGDSALNKMATLEEVPLGGGGDPQDAVARPDDSEGNPPAAGAPEAARASLPESGEDFEMLNNEDDDDDDLPPLEDIGREKKAQARGRSRAFWDAWCRGNGQLRKKVLEAGKGLDSRPRKGQNVRIHLRTSLADGTTVEEEPSLSFTLGDGDVIQALDLTVQLMELEESALVQADAKYAYGEVGSTAPPVPPSTDVTLELRLLEVSEATDLELLPPERIALADRKRERGNVYYQRGDYAFAVNSYAIALQITESSSKVDISAQEEAELLDVKVKCLNNMAATQLKLDHLEAALRSCVSVLAHQPDNVKALFRKGKVLALQGEFTEAIRDLKSALKLEPSNKTIHAELSKLVKKHSEHKGAEQAMYKKMLGNPSPAAPQKPRDKSSWGISWKWLFGATAVAIGGVALSVVIAARN</sequence>
<dbReference type="Pfam" id="PF00254">
    <property type="entry name" value="FKBP_C"/>
    <property type="match status" value="1"/>
</dbReference>
<dbReference type="Proteomes" id="UP001221898">
    <property type="component" value="Unassembled WGS sequence"/>
</dbReference>
<evidence type="ECO:0000259" key="18">
    <source>
        <dbReference type="PROSITE" id="PS50059"/>
    </source>
</evidence>
<name>A0AAD7R8A0_9TELE</name>
<dbReference type="InterPro" id="IPR001179">
    <property type="entry name" value="PPIase_FKBP_dom"/>
</dbReference>
<dbReference type="PROSITE" id="PS50059">
    <property type="entry name" value="FKBP_PPIASE"/>
    <property type="match status" value="1"/>
</dbReference>
<evidence type="ECO:0000256" key="4">
    <source>
        <dbReference type="ARBA" id="ARBA00004514"/>
    </source>
</evidence>
<dbReference type="GO" id="GO:0005829">
    <property type="term" value="C:cytosol"/>
    <property type="evidence" value="ECO:0007669"/>
    <property type="project" value="UniProtKB-SubCell"/>
</dbReference>
<dbReference type="GO" id="GO:0003755">
    <property type="term" value="F:peptidyl-prolyl cis-trans isomerase activity"/>
    <property type="evidence" value="ECO:0007669"/>
    <property type="project" value="UniProtKB-KW"/>
</dbReference>
<keyword evidence="7" id="KW-0493">Microtubule</keyword>
<dbReference type="InterPro" id="IPR046357">
    <property type="entry name" value="PPIase_dom_sf"/>
</dbReference>
<keyword evidence="5" id="KW-0488">Methylation</keyword>
<evidence type="ECO:0000256" key="6">
    <source>
        <dbReference type="ARBA" id="ARBA00022553"/>
    </source>
</evidence>
<keyword evidence="14" id="KW-0697">Rotamase</keyword>
<gene>
    <name evidence="19" type="ORF">AAFF_G00307230</name>
</gene>
<keyword evidence="11" id="KW-0496">Mitochondrion</keyword>
<keyword evidence="10" id="KW-0007">Acetylation</keyword>
<dbReference type="GO" id="GO:0005634">
    <property type="term" value="C:nucleus"/>
    <property type="evidence" value="ECO:0007669"/>
    <property type="project" value="UniProtKB-SubCell"/>
</dbReference>
<keyword evidence="17" id="KW-0812">Transmembrane</keyword>
<proteinExistence type="predicted"/>
<comment type="caution">
    <text evidence="19">The sequence shown here is derived from an EMBL/GenBank/DDBJ whole genome shotgun (WGS) entry which is preliminary data.</text>
</comment>
<dbReference type="InterPro" id="IPR013105">
    <property type="entry name" value="TPR_2"/>
</dbReference>
<feature type="compositionally biased region" description="Low complexity" evidence="16">
    <location>
        <begin position="111"/>
        <end position="125"/>
    </location>
</feature>
<dbReference type="GO" id="GO:0005874">
    <property type="term" value="C:microtubule"/>
    <property type="evidence" value="ECO:0007669"/>
    <property type="project" value="UniProtKB-KW"/>
</dbReference>
<comment type="subcellular location">
    <subcellularLocation>
        <location evidence="3">Cytoplasm</location>
        <location evidence="3">Cytoskeleton</location>
    </subcellularLocation>
    <subcellularLocation>
        <location evidence="4">Cytoplasm</location>
        <location evidence="4">Cytosol</location>
    </subcellularLocation>
    <subcellularLocation>
        <location evidence="2">Mitochondrion</location>
    </subcellularLocation>
    <subcellularLocation>
        <location evidence="1">Nucleus</location>
    </subcellularLocation>
</comment>
<dbReference type="PANTHER" id="PTHR46512:SF3">
    <property type="entry name" value="PEPTIDYL-PROLYL CIS-TRANS ISOMERASE FKBP8"/>
    <property type="match status" value="1"/>
</dbReference>
<evidence type="ECO:0000256" key="14">
    <source>
        <dbReference type="PROSITE-ProRule" id="PRU00277"/>
    </source>
</evidence>
<keyword evidence="14" id="KW-0413">Isomerase</keyword>
<evidence type="ECO:0000256" key="17">
    <source>
        <dbReference type="SAM" id="Phobius"/>
    </source>
</evidence>